<dbReference type="KEGG" id="nai:NECAME_04602"/>
<keyword evidence="5" id="KW-1185">Reference proteome</keyword>
<keyword evidence="4" id="KW-0449">Lipoprotein</keyword>
<dbReference type="SMART" id="SM00192">
    <property type="entry name" value="LDLa"/>
    <property type="match status" value="1"/>
</dbReference>
<feature type="disulfide bond" evidence="2">
    <location>
        <begin position="61"/>
        <end position="76"/>
    </location>
</feature>
<proteinExistence type="predicted"/>
<dbReference type="EMBL" id="KI667676">
    <property type="protein sequence ID" value="ETN71570.1"/>
    <property type="molecule type" value="Genomic_DNA"/>
</dbReference>
<evidence type="ECO:0000256" key="1">
    <source>
        <dbReference type="ARBA" id="ARBA00023157"/>
    </source>
</evidence>
<dbReference type="InterPro" id="IPR023415">
    <property type="entry name" value="LDLR_class-A_CS"/>
</dbReference>
<dbReference type="AlphaFoldDB" id="W2SPJ1"/>
<dbReference type="CDD" id="cd00112">
    <property type="entry name" value="LDLa"/>
    <property type="match status" value="1"/>
</dbReference>
<dbReference type="PROSITE" id="PS50068">
    <property type="entry name" value="LDLRA_2"/>
    <property type="match status" value="1"/>
</dbReference>
<comment type="caution">
    <text evidence="2">Lacks conserved residue(s) required for the propagation of feature annotation.</text>
</comment>
<feature type="region of interest" description="Disordered" evidence="3">
    <location>
        <begin position="62"/>
        <end position="81"/>
    </location>
</feature>
<dbReference type="InterPro" id="IPR036055">
    <property type="entry name" value="LDL_receptor-like_sf"/>
</dbReference>
<dbReference type="OrthoDB" id="6076617at2759"/>
<dbReference type="Gene3D" id="4.10.1220.10">
    <property type="entry name" value="EGF-type module"/>
    <property type="match status" value="1"/>
</dbReference>
<evidence type="ECO:0000256" key="2">
    <source>
        <dbReference type="PROSITE-ProRule" id="PRU00124"/>
    </source>
</evidence>
<evidence type="ECO:0000313" key="5">
    <source>
        <dbReference type="Proteomes" id="UP000053676"/>
    </source>
</evidence>
<evidence type="ECO:0000256" key="3">
    <source>
        <dbReference type="SAM" id="MobiDB-lite"/>
    </source>
</evidence>
<protein>
    <submittedName>
        <fullName evidence="4">Low-density lipoprotein receptor domain class A</fullName>
    </submittedName>
</protein>
<keyword evidence="4" id="KW-0675">Receptor</keyword>
<dbReference type="InterPro" id="IPR002172">
    <property type="entry name" value="LDrepeatLR_classA_rpt"/>
</dbReference>
<name>W2SPJ1_NECAM</name>
<reference evidence="5" key="1">
    <citation type="journal article" date="2014" name="Nat. Genet.">
        <title>Genome of the human hookworm Necator americanus.</title>
        <authorList>
            <person name="Tang Y.T."/>
            <person name="Gao X."/>
            <person name="Rosa B.A."/>
            <person name="Abubucker S."/>
            <person name="Hallsworth-Pepin K."/>
            <person name="Martin J."/>
            <person name="Tyagi R."/>
            <person name="Heizer E."/>
            <person name="Zhang X."/>
            <person name="Bhonagiri-Palsikar V."/>
            <person name="Minx P."/>
            <person name="Warren W.C."/>
            <person name="Wang Q."/>
            <person name="Zhan B."/>
            <person name="Hotez P.J."/>
            <person name="Sternberg P.W."/>
            <person name="Dougall A."/>
            <person name="Gaze S.T."/>
            <person name="Mulvenna J."/>
            <person name="Sotillo J."/>
            <person name="Ranganathan S."/>
            <person name="Rabelo E.M."/>
            <person name="Wilson R.K."/>
            <person name="Felgner P.L."/>
            <person name="Bethony J."/>
            <person name="Hawdon J.M."/>
            <person name="Gasser R.B."/>
            <person name="Loukas A."/>
            <person name="Mitreva M."/>
        </authorList>
    </citation>
    <scope>NUCLEOTIDE SEQUENCE [LARGE SCALE GENOMIC DNA]</scope>
</reference>
<dbReference type="SUPFAM" id="SSF57424">
    <property type="entry name" value="LDL receptor-like module"/>
    <property type="match status" value="1"/>
</dbReference>
<feature type="disulfide bond" evidence="2">
    <location>
        <begin position="49"/>
        <end position="67"/>
    </location>
</feature>
<dbReference type="Pfam" id="PF00057">
    <property type="entry name" value="Ldl_recept_a"/>
    <property type="match status" value="1"/>
</dbReference>
<keyword evidence="1 2" id="KW-1015">Disulfide bond</keyword>
<evidence type="ECO:0000313" key="4">
    <source>
        <dbReference type="EMBL" id="ETN71570.1"/>
    </source>
</evidence>
<sequence>MSLQKSVQEDLKVVIQKKTCSTSFFGRVARISQEELCIFMCSTCSEAICTDGTCLRRQQLCDGKKDCSDGSDEEGCDRRTI</sequence>
<accession>W2SPJ1</accession>
<organism evidence="4 5">
    <name type="scientific">Necator americanus</name>
    <name type="common">Human hookworm</name>
    <dbReference type="NCBI Taxonomy" id="51031"/>
    <lineage>
        <taxon>Eukaryota</taxon>
        <taxon>Metazoa</taxon>
        <taxon>Ecdysozoa</taxon>
        <taxon>Nematoda</taxon>
        <taxon>Chromadorea</taxon>
        <taxon>Rhabditida</taxon>
        <taxon>Rhabditina</taxon>
        <taxon>Rhabditomorpha</taxon>
        <taxon>Strongyloidea</taxon>
        <taxon>Ancylostomatidae</taxon>
        <taxon>Bunostominae</taxon>
        <taxon>Necator</taxon>
    </lineage>
</organism>
<dbReference type="PROSITE" id="PS01209">
    <property type="entry name" value="LDLRA_1"/>
    <property type="match status" value="1"/>
</dbReference>
<gene>
    <name evidence="4" type="ORF">NECAME_04602</name>
</gene>
<dbReference type="Proteomes" id="UP000053676">
    <property type="component" value="Unassembled WGS sequence"/>
</dbReference>